<proteinExistence type="predicted"/>
<dbReference type="EMBL" id="KF626668">
    <property type="protein sequence ID" value="AHB12231.1"/>
    <property type="molecule type" value="Genomic_DNA"/>
</dbReference>
<accession>V5Q8V2</accession>
<protein>
    <submittedName>
        <fullName evidence="1">Uncharacterized protein</fullName>
    </submittedName>
</protein>
<organism evidence="1 2">
    <name type="scientific">Xylella phage Salvo</name>
    <dbReference type="NCBI Taxonomy" id="1415147"/>
    <lineage>
        <taxon>Viruses</taxon>
        <taxon>Duplodnaviria</taxon>
        <taxon>Heunggongvirae</taxon>
        <taxon>Uroviricota</taxon>
        <taxon>Caudoviricetes</taxon>
        <taxon>Casjensviridae</taxon>
        <taxon>Salvovirus</taxon>
        <taxon>Salvovirus salvo</taxon>
    </lineage>
</organism>
<evidence type="ECO:0000313" key="1">
    <source>
        <dbReference type="EMBL" id="AHB12231.1"/>
    </source>
</evidence>
<gene>
    <name evidence="1" type="ORF">Salvo_31</name>
</gene>
<name>V5Q8V2_9CAUD</name>
<sequence>MDKQHMLALFVLAGIMVKHAEELPNGYWPNVPHYDDIRRNSPWWLAMTEFGPVKIGWRKRVISIDWTATEVRAVITEDDVTKGEEYVHAWTYAKAVEYLTNFAQEARRG</sequence>
<evidence type="ECO:0000313" key="2">
    <source>
        <dbReference type="Proteomes" id="UP000018624"/>
    </source>
</evidence>
<keyword evidence="2" id="KW-1185">Reference proteome</keyword>
<reference evidence="1 2" key="1">
    <citation type="journal article" date="2014" name="J. Bacteriol.">
        <title>Characterization of novel virulent broad-host-range phages of Xylella fastidiosa and Xanthomonas.</title>
        <authorList>
            <person name="Ahern S.J."/>
            <person name="Das M."/>
            <person name="Bhowmick T.S."/>
            <person name="Young R."/>
            <person name="Gonzalez C.F."/>
        </authorList>
    </citation>
    <scope>NUCLEOTIDE SEQUENCE [LARGE SCALE GENOMIC DNA]</scope>
</reference>
<dbReference type="Proteomes" id="UP000018624">
    <property type="component" value="Segment"/>
</dbReference>